<dbReference type="AlphaFoldDB" id="A0A9D4AF23"/>
<dbReference type="PANTHER" id="PTHR11017:SF305">
    <property type="entry name" value="TMV RESISTANCE PROTEIN N-LIKE"/>
    <property type="match status" value="1"/>
</dbReference>
<dbReference type="Gene3D" id="3.40.50.10140">
    <property type="entry name" value="Toll/interleukin-1 receptor homology (TIR) domain"/>
    <property type="match status" value="1"/>
</dbReference>
<proteinExistence type="predicted"/>
<dbReference type="Proteomes" id="UP000828251">
    <property type="component" value="Unassembled WGS sequence"/>
</dbReference>
<protein>
    <recommendedName>
        <fullName evidence="1">NB-ARC domain-containing protein</fullName>
    </recommendedName>
</protein>
<sequence length="169" mass="19290">MVQRWRNALKEVADIGGMVLQAMHESQFIQDIVKEVQNKLHLISLYVPLYLVGIDSLVTQINQWLEQDGANKVGIATICGIGGIGKTTIAKVVYNQNIPRFEGYSFLADVRETSQDCNGLVRLQRQLIVDIKGKSHKIYNIDNGINNIKESYVVEEFFLFLMMLMNWKK</sequence>
<dbReference type="InterPro" id="IPR027417">
    <property type="entry name" value="P-loop_NTPase"/>
</dbReference>
<dbReference type="Gene3D" id="3.40.50.300">
    <property type="entry name" value="P-loop containing nucleotide triphosphate hydrolases"/>
    <property type="match status" value="1"/>
</dbReference>
<dbReference type="InterPro" id="IPR044974">
    <property type="entry name" value="Disease_R_plants"/>
</dbReference>
<dbReference type="SUPFAM" id="SSF52540">
    <property type="entry name" value="P-loop containing nucleoside triphosphate hydrolases"/>
    <property type="match status" value="1"/>
</dbReference>
<dbReference type="OrthoDB" id="1165878at2759"/>
<gene>
    <name evidence="2" type="ORF">J1N35_009055</name>
</gene>
<dbReference type="GO" id="GO:0043531">
    <property type="term" value="F:ADP binding"/>
    <property type="evidence" value="ECO:0007669"/>
    <property type="project" value="InterPro"/>
</dbReference>
<reference evidence="2 3" key="1">
    <citation type="journal article" date="2021" name="Plant Biotechnol. J.">
        <title>Multi-omics assisted identification of the key and species-specific regulatory components of drought-tolerant mechanisms in Gossypium stocksii.</title>
        <authorList>
            <person name="Yu D."/>
            <person name="Ke L."/>
            <person name="Zhang D."/>
            <person name="Wu Y."/>
            <person name="Sun Y."/>
            <person name="Mei J."/>
            <person name="Sun J."/>
            <person name="Sun Y."/>
        </authorList>
    </citation>
    <scope>NUCLEOTIDE SEQUENCE [LARGE SCALE GENOMIC DNA]</scope>
    <source>
        <strain evidence="3">cv. E1</strain>
        <tissue evidence="2">Leaf</tissue>
    </source>
</reference>
<dbReference type="EMBL" id="JAIQCV010000003">
    <property type="protein sequence ID" value="KAH1115677.1"/>
    <property type="molecule type" value="Genomic_DNA"/>
</dbReference>
<comment type="caution">
    <text evidence="2">The sequence shown here is derived from an EMBL/GenBank/DDBJ whole genome shotgun (WGS) entry which is preliminary data.</text>
</comment>
<dbReference type="Pfam" id="PF00931">
    <property type="entry name" value="NB-ARC"/>
    <property type="match status" value="1"/>
</dbReference>
<name>A0A9D4AF23_9ROSI</name>
<evidence type="ECO:0000313" key="2">
    <source>
        <dbReference type="EMBL" id="KAH1115677.1"/>
    </source>
</evidence>
<feature type="domain" description="NB-ARC" evidence="1">
    <location>
        <begin position="56"/>
        <end position="113"/>
    </location>
</feature>
<keyword evidence="3" id="KW-1185">Reference proteome</keyword>
<dbReference type="InterPro" id="IPR035897">
    <property type="entry name" value="Toll_tir_struct_dom_sf"/>
</dbReference>
<dbReference type="PANTHER" id="PTHR11017">
    <property type="entry name" value="LEUCINE-RICH REPEAT-CONTAINING PROTEIN"/>
    <property type="match status" value="1"/>
</dbReference>
<dbReference type="GO" id="GO:0006952">
    <property type="term" value="P:defense response"/>
    <property type="evidence" value="ECO:0007669"/>
    <property type="project" value="InterPro"/>
</dbReference>
<evidence type="ECO:0000259" key="1">
    <source>
        <dbReference type="Pfam" id="PF00931"/>
    </source>
</evidence>
<evidence type="ECO:0000313" key="3">
    <source>
        <dbReference type="Proteomes" id="UP000828251"/>
    </source>
</evidence>
<accession>A0A9D4AF23</accession>
<dbReference type="InterPro" id="IPR002182">
    <property type="entry name" value="NB-ARC"/>
</dbReference>
<organism evidence="2 3">
    <name type="scientific">Gossypium stocksii</name>
    <dbReference type="NCBI Taxonomy" id="47602"/>
    <lineage>
        <taxon>Eukaryota</taxon>
        <taxon>Viridiplantae</taxon>
        <taxon>Streptophyta</taxon>
        <taxon>Embryophyta</taxon>
        <taxon>Tracheophyta</taxon>
        <taxon>Spermatophyta</taxon>
        <taxon>Magnoliopsida</taxon>
        <taxon>eudicotyledons</taxon>
        <taxon>Gunneridae</taxon>
        <taxon>Pentapetalae</taxon>
        <taxon>rosids</taxon>
        <taxon>malvids</taxon>
        <taxon>Malvales</taxon>
        <taxon>Malvaceae</taxon>
        <taxon>Malvoideae</taxon>
        <taxon>Gossypium</taxon>
    </lineage>
</organism>